<dbReference type="AlphaFoldDB" id="A0A7G3ZAU1"/>
<dbReference type="Proteomes" id="UP000515788">
    <property type="component" value="Chromosome 1"/>
</dbReference>
<dbReference type="OrthoDB" id="5358702at2759"/>
<gene>
    <name evidence="1" type="ORF">HG536_0A04440</name>
</gene>
<name>A0A7G3ZAU1_9SACH</name>
<protein>
    <submittedName>
        <fullName evidence="1">Uncharacterized protein</fullName>
    </submittedName>
</protein>
<proteinExistence type="predicted"/>
<dbReference type="KEGG" id="tgb:HG536_0A04440"/>
<evidence type="ECO:0000313" key="1">
    <source>
        <dbReference type="EMBL" id="QLL30627.1"/>
    </source>
</evidence>
<dbReference type="RefSeq" id="XP_037137302.1">
    <property type="nucleotide sequence ID" value="XM_037281407.1"/>
</dbReference>
<keyword evidence="2" id="KW-1185">Reference proteome</keyword>
<accession>A0A7G3ZAU1</accession>
<reference evidence="1 2" key="1">
    <citation type="submission" date="2020-06" db="EMBL/GenBank/DDBJ databases">
        <title>The yeast mating-type switching endonuclease HO is a domesticated member of an unorthodox homing genetic element family.</title>
        <authorList>
            <person name="Coughlan A.Y."/>
            <person name="Lombardi L."/>
            <person name="Braun-Galleani S."/>
            <person name="Martos A.R."/>
            <person name="Galeote V."/>
            <person name="Bigey F."/>
            <person name="Dequin S."/>
            <person name="Byrne K.P."/>
            <person name="Wolfe K.H."/>
        </authorList>
    </citation>
    <scope>NUCLEOTIDE SEQUENCE [LARGE SCALE GENOMIC DNA]</scope>
    <source>
        <strain evidence="1 2">CBS764</strain>
    </source>
</reference>
<dbReference type="GeneID" id="59323724"/>
<evidence type="ECO:0000313" key="2">
    <source>
        <dbReference type="Proteomes" id="UP000515788"/>
    </source>
</evidence>
<sequence>MVCQQRRKLENNYTDYERLRKLLQLPENDTKEPDWLYLKIERYVTKIIQTIDSAVAEEWPPYFCLVEILKEVPEAADLSTFSTWRTNLHNFEEKYGTISLIRNHPVVPPNLSGNALLSRNARHYGLKKLFLLKIRNCN</sequence>
<organism evidence="1 2">
    <name type="scientific">Torulaspora globosa</name>
    <dbReference type="NCBI Taxonomy" id="48254"/>
    <lineage>
        <taxon>Eukaryota</taxon>
        <taxon>Fungi</taxon>
        <taxon>Dikarya</taxon>
        <taxon>Ascomycota</taxon>
        <taxon>Saccharomycotina</taxon>
        <taxon>Saccharomycetes</taxon>
        <taxon>Saccharomycetales</taxon>
        <taxon>Saccharomycetaceae</taxon>
        <taxon>Torulaspora</taxon>
    </lineage>
</organism>
<dbReference type="EMBL" id="CP059246">
    <property type="protein sequence ID" value="QLL30627.1"/>
    <property type="molecule type" value="Genomic_DNA"/>
</dbReference>